<sequence>ATLLTAGAWVKVAPGPLLLPLAAAASRPWRDVVGPAAVLSAAVVGTVLLLGGAPFSFLVAQTDRGLQAESVAGTPWVLGAALDGRSGVAFDEELVTYEVVAPAADAVAGVLDVLLPAGLAVAGLVLVLARHRGAAAPLLLPASLVLTVWLVVANKVGSPQFVTWLAAPVVVMLAGRPDGVGARARRAVAVLVLVVAALTQAVFPWGYPALVTGDPAVTLLLATRNAALVGLLVVGVVLGVRAASRRTHTRRTHTRRAHTRRAHRRRAPALR</sequence>
<feature type="transmembrane region" description="Helical" evidence="2">
    <location>
        <begin position="226"/>
        <end position="243"/>
    </location>
</feature>
<name>A0A021VRS8_9CELL</name>
<evidence type="ECO:0000256" key="2">
    <source>
        <dbReference type="SAM" id="Phobius"/>
    </source>
</evidence>
<feature type="transmembrane region" description="Helical" evidence="2">
    <location>
        <begin position="6"/>
        <end position="25"/>
    </location>
</feature>
<feature type="transmembrane region" description="Helical" evidence="2">
    <location>
        <begin position="158"/>
        <end position="175"/>
    </location>
</feature>
<comment type="caution">
    <text evidence="3">The sequence shown here is derived from an EMBL/GenBank/DDBJ whole genome shotgun (WGS) entry which is preliminary data.</text>
</comment>
<evidence type="ECO:0000256" key="1">
    <source>
        <dbReference type="SAM" id="MobiDB-lite"/>
    </source>
</evidence>
<evidence type="ECO:0000313" key="3">
    <source>
        <dbReference type="EMBL" id="EYR62765.1"/>
    </source>
</evidence>
<feature type="region of interest" description="Disordered" evidence="1">
    <location>
        <begin position="245"/>
        <end position="271"/>
    </location>
</feature>
<feature type="non-terminal residue" evidence="3">
    <location>
        <position position="1"/>
    </location>
</feature>
<proteinExistence type="predicted"/>
<keyword evidence="4" id="KW-1185">Reference proteome</keyword>
<feature type="transmembrane region" description="Helical" evidence="2">
    <location>
        <begin position="106"/>
        <end position="127"/>
    </location>
</feature>
<organism evidence="3 4">
    <name type="scientific">Actinotalea ferrariae CF5-4</name>
    <dbReference type="NCBI Taxonomy" id="948458"/>
    <lineage>
        <taxon>Bacteria</taxon>
        <taxon>Bacillati</taxon>
        <taxon>Actinomycetota</taxon>
        <taxon>Actinomycetes</taxon>
        <taxon>Micrococcales</taxon>
        <taxon>Cellulomonadaceae</taxon>
        <taxon>Actinotalea</taxon>
    </lineage>
</organism>
<accession>A0A021VRS8</accession>
<feature type="transmembrane region" description="Helical" evidence="2">
    <location>
        <begin position="37"/>
        <end position="60"/>
    </location>
</feature>
<feature type="transmembrane region" description="Helical" evidence="2">
    <location>
        <begin position="187"/>
        <end position="206"/>
    </location>
</feature>
<feature type="transmembrane region" description="Helical" evidence="2">
    <location>
        <begin position="134"/>
        <end position="152"/>
    </location>
</feature>
<gene>
    <name evidence="3" type="ORF">N866_05415</name>
</gene>
<protein>
    <recommendedName>
        <fullName evidence="5">DUF2029 domain-containing protein</fullName>
    </recommendedName>
</protein>
<keyword evidence="2" id="KW-0812">Transmembrane</keyword>
<dbReference type="EMBL" id="AXCW01000173">
    <property type="protein sequence ID" value="EYR62765.1"/>
    <property type="molecule type" value="Genomic_DNA"/>
</dbReference>
<reference evidence="3 4" key="1">
    <citation type="submission" date="2014-01" db="EMBL/GenBank/DDBJ databases">
        <title>Actinotalea ferrariae CF5-4.</title>
        <authorList>
            <person name="Chen F."/>
            <person name="Li Y."/>
            <person name="Wang G."/>
        </authorList>
    </citation>
    <scope>NUCLEOTIDE SEQUENCE [LARGE SCALE GENOMIC DNA]</scope>
    <source>
        <strain evidence="3 4">CF5-4</strain>
    </source>
</reference>
<keyword evidence="2" id="KW-0472">Membrane</keyword>
<keyword evidence="2" id="KW-1133">Transmembrane helix</keyword>
<dbReference type="AlphaFoldDB" id="A0A021VRS8"/>
<dbReference type="Proteomes" id="UP000019753">
    <property type="component" value="Unassembled WGS sequence"/>
</dbReference>
<evidence type="ECO:0008006" key="5">
    <source>
        <dbReference type="Google" id="ProtNLM"/>
    </source>
</evidence>
<evidence type="ECO:0000313" key="4">
    <source>
        <dbReference type="Proteomes" id="UP000019753"/>
    </source>
</evidence>